<name>A0A8J9UUQ0_9NEOP</name>
<proteinExistence type="predicted"/>
<feature type="non-terminal residue" evidence="2">
    <location>
        <position position="68"/>
    </location>
</feature>
<evidence type="ECO:0000313" key="2">
    <source>
        <dbReference type="EMBL" id="CAH0720047.1"/>
    </source>
</evidence>
<evidence type="ECO:0000313" key="3">
    <source>
        <dbReference type="Proteomes" id="UP000838878"/>
    </source>
</evidence>
<dbReference type="AlphaFoldDB" id="A0A8J9UUQ0"/>
<accession>A0A8J9UUQ0</accession>
<gene>
    <name evidence="2" type="ORF">BINO364_LOCUS6319</name>
</gene>
<dbReference type="Proteomes" id="UP000838878">
    <property type="component" value="Chromosome 14"/>
</dbReference>
<organism evidence="2 3">
    <name type="scientific">Brenthis ino</name>
    <name type="common">lesser marbled fritillary</name>
    <dbReference type="NCBI Taxonomy" id="405034"/>
    <lineage>
        <taxon>Eukaryota</taxon>
        <taxon>Metazoa</taxon>
        <taxon>Ecdysozoa</taxon>
        <taxon>Arthropoda</taxon>
        <taxon>Hexapoda</taxon>
        <taxon>Insecta</taxon>
        <taxon>Pterygota</taxon>
        <taxon>Neoptera</taxon>
        <taxon>Endopterygota</taxon>
        <taxon>Lepidoptera</taxon>
        <taxon>Glossata</taxon>
        <taxon>Ditrysia</taxon>
        <taxon>Papilionoidea</taxon>
        <taxon>Nymphalidae</taxon>
        <taxon>Heliconiinae</taxon>
        <taxon>Argynnini</taxon>
        <taxon>Brenthis</taxon>
    </lineage>
</organism>
<protein>
    <submittedName>
        <fullName evidence="2">Uncharacterized protein</fullName>
    </submittedName>
</protein>
<dbReference type="EMBL" id="OV170234">
    <property type="protein sequence ID" value="CAH0720047.1"/>
    <property type="molecule type" value="Genomic_DNA"/>
</dbReference>
<feature type="compositionally biased region" description="Gly residues" evidence="1">
    <location>
        <begin position="1"/>
        <end position="13"/>
    </location>
</feature>
<keyword evidence="3" id="KW-1185">Reference proteome</keyword>
<feature type="region of interest" description="Disordered" evidence="1">
    <location>
        <begin position="1"/>
        <end position="30"/>
    </location>
</feature>
<dbReference type="OrthoDB" id="7392594at2759"/>
<sequence>MTLASLGGGCWGGRRGRWAASGGDVRRGGARPRDWWSCARRYRIWDRGSIDKSATRGRAAPVPFAPAA</sequence>
<evidence type="ECO:0000256" key="1">
    <source>
        <dbReference type="SAM" id="MobiDB-lite"/>
    </source>
</evidence>
<reference evidence="2" key="1">
    <citation type="submission" date="2021-12" db="EMBL/GenBank/DDBJ databases">
        <authorList>
            <person name="Martin H S."/>
        </authorList>
    </citation>
    <scope>NUCLEOTIDE SEQUENCE</scope>
</reference>